<name>A0A840HWX3_9SPHN</name>
<dbReference type="EMBL" id="JACHOV010000009">
    <property type="protein sequence ID" value="MBB4642069.1"/>
    <property type="molecule type" value="Genomic_DNA"/>
</dbReference>
<evidence type="ECO:0000313" key="3">
    <source>
        <dbReference type="EMBL" id="MBB4642069.1"/>
    </source>
</evidence>
<reference evidence="3 4" key="1">
    <citation type="submission" date="2020-08" db="EMBL/GenBank/DDBJ databases">
        <title>Genomic Encyclopedia of Type Strains, Phase IV (KMG-IV): sequencing the most valuable type-strain genomes for metagenomic binning, comparative biology and taxonomic classification.</title>
        <authorList>
            <person name="Goeker M."/>
        </authorList>
    </citation>
    <scope>NUCLEOTIDE SEQUENCE [LARGE SCALE GENOMIC DNA]</scope>
    <source>
        <strain evidence="3 4">DSM 7465</strain>
    </source>
</reference>
<evidence type="ECO:0000259" key="2">
    <source>
        <dbReference type="PROSITE" id="PS50887"/>
    </source>
</evidence>
<dbReference type="CDD" id="cd01949">
    <property type="entry name" value="GGDEF"/>
    <property type="match status" value="1"/>
</dbReference>
<dbReference type="Proteomes" id="UP000575068">
    <property type="component" value="Unassembled WGS sequence"/>
</dbReference>
<dbReference type="SUPFAM" id="SSF55073">
    <property type="entry name" value="Nucleotide cyclase"/>
    <property type="match status" value="1"/>
</dbReference>
<dbReference type="PANTHER" id="PTHR46663">
    <property type="entry name" value="DIGUANYLATE CYCLASE DGCT-RELATED"/>
    <property type="match status" value="1"/>
</dbReference>
<evidence type="ECO:0000256" key="1">
    <source>
        <dbReference type="SAM" id="Phobius"/>
    </source>
</evidence>
<dbReference type="InterPro" id="IPR000160">
    <property type="entry name" value="GGDEF_dom"/>
</dbReference>
<sequence>MRGNNKIFSLPRWQVTRWLTDASRDVPPDIRQALVGSLFGTLPIYVGGVVNTLLVAGIVTARHPNPIFISWLALETVVCIVRLFVLLGAHRAAARGEDTRTDIYLLLGLLWAFSVGYGSFVSILSGDWVASIIACLSAAAMVGGICFRNFGAPRFVAVMIMLSLGPTAVGALLSGQPVLLLSLVQVPLYFVSMTIASHRLQDMLVSTMVAERAKDHLARHDHLTGLLNRAGLMQELGGRLAIGGGRGARWSLLYLDLDGFKAVNDRYGHGVGDHLLQMVANRIQAFAFEDAVIARIGGDEFVILTPIGDRGRAHLVAERLVLEVSSAEYAIGPCTARIGLSIGIALYPEHGQDIETLLHAADTALYRAKSSGGRRCVVAEPGTSDWRVVPATDRHRRVASQSL</sequence>
<keyword evidence="1" id="KW-0812">Transmembrane</keyword>
<feature type="transmembrane region" description="Helical" evidence="1">
    <location>
        <begin position="101"/>
        <end position="122"/>
    </location>
</feature>
<dbReference type="SMART" id="SM00267">
    <property type="entry name" value="GGDEF"/>
    <property type="match status" value="1"/>
</dbReference>
<feature type="domain" description="GGDEF" evidence="2">
    <location>
        <begin position="248"/>
        <end position="381"/>
    </location>
</feature>
<dbReference type="InterPro" id="IPR052163">
    <property type="entry name" value="DGC-Regulatory_Protein"/>
</dbReference>
<dbReference type="Pfam" id="PF00990">
    <property type="entry name" value="GGDEF"/>
    <property type="match status" value="1"/>
</dbReference>
<keyword evidence="1" id="KW-0472">Membrane</keyword>
<organism evidence="3 4">
    <name type="scientific">Rhizorhapis suberifaciens</name>
    <name type="common">corky root of lettuce</name>
    <dbReference type="NCBI Taxonomy" id="13656"/>
    <lineage>
        <taxon>Bacteria</taxon>
        <taxon>Pseudomonadati</taxon>
        <taxon>Pseudomonadota</taxon>
        <taxon>Alphaproteobacteria</taxon>
        <taxon>Sphingomonadales</taxon>
        <taxon>Sphingomonadaceae</taxon>
        <taxon>Rhizorhapis</taxon>
    </lineage>
</organism>
<accession>A0A840HWX3</accession>
<dbReference type="PANTHER" id="PTHR46663:SF4">
    <property type="entry name" value="DIGUANYLATE CYCLASE DGCT-RELATED"/>
    <property type="match status" value="1"/>
</dbReference>
<keyword evidence="4" id="KW-1185">Reference proteome</keyword>
<feature type="transmembrane region" description="Helical" evidence="1">
    <location>
        <begin position="154"/>
        <end position="173"/>
    </location>
</feature>
<protein>
    <submittedName>
        <fullName evidence="3">Diguanylate cyclase (GGDEF)-like protein</fullName>
    </submittedName>
</protein>
<dbReference type="RefSeq" id="WP_184475852.1">
    <property type="nucleotide sequence ID" value="NZ_JACHOV010000009.1"/>
</dbReference>
<proteinExistence type="predicted"/>
<feature type="transmembrane region" description="Helical" evidence="1">
    <location>
        <begin position="33"/>
        <end position="61"/>
    </location>
</feature>
<dbReference type="InterPro" id="IPR029787">
    <property type="entry name" value="Nucleotide_cyclase"/>
</dbReference>
<dbReference type="Gene3D" id="3.30.70.270">
    <property type="match status" value="1"/>
</dbReference>
<comment type="caution">
    <text evidence="3">The sequence shown here is derived from an EMBL/GenBank/DDBJ whole genome shotgun (WGS) entry which is preliminary data.</text>
</comment>
<dbReference type="NCBIfam" id="TIGR00254">
    <property type="entry name" value="GGDEF"/>
    <property type="match status" value="1"/>
</dbReference>
<dbReference type="InterPro" id="IPR043128">
    <property type="entry name" value="Rev_trsase/Diguanyl_cyclase"/>
</dbReference>
<evidence type="ECO:0000313" key="4">
    <source>
        <dbReference type="Proteomes" id="UP000575068"/>
    </source>
</evidence>
<dbReference type="AlphaFoldDB" id="A0A840HWX3"/>
<keyword evidence="1" id="KW-1133">Transmembrane helix</keyword>
<feature type="transmembrane region" description="Helical" evidence="1">
    <location>
        <begin position="128"/>
        <end position="147"/>
    </location>
</feature>
<gene>
    <name evidence="3" type="ORF">HNQ99_002391</name>
</gene>
<feature type="transmembrane region" description="Helical" evidence="1">
    <location>
        <begin position="67"/>
        <end position="89"/>
    </location>
</feature>
<dbReference type="PROSITE" id="PS50887">
    <property type="entry name" value="GGDEF"/>
    <property type="match status" value="1"/>
</dbReference>